<sequence>FWSALRIERIHLQDISVDIVNDTLFEYLESYSGVRSMLLIIQDQEGDSGSPQFWHSILPKHADTLVDLFVQPGYPGGWCLDNISLDAIRQCKRLEILRVIVDQETLDVDDESNIIVGPFARVRI</sequence>
<protein>
    <submittedName>
        <fullName evidence="1">Uncharacterized protein</fullName>
    </submittedName>
</protein>
<gene>
    <name evidence="1" type="ORF">IW261DRAFT_1340459</name>
</gene>
<dbReference type="AlphaFoldDB" id="A0AA39P0W8"/>
<organism evidence="1 2">
    <name type="scientific">Armillaria novae-zelandiae</name>
    <dbReference type="NCBI Taxonomy" id="153914"/>
    <lineage>
        <taxon>Eukaryota</taxon>
        <taxon>Fungi</taxon>
        <taxon>Dikarya</taxon>
        <taxon>Basidiomycota</taxon>
        <taxon>Agaricomycotina</taxon>
        <taxon>Agaricomycetes</taxon>
        <taxon>Agaricomycetidae</taxon>
        <taxon>Agaricales</taxon>
        <taxon>Marasmiineae</taxon>
        <taxon>Physalacriaceae</taxon>
        <taxon>Armillaria</taxon>
    </lineage>
</organism>
<dbReference type="Proteomes" id="UP001175227">
    <property type="component" value="Unassembled WGS sequence"/>
</dbReference>
<dbReference type="EMBL" id="JAUEPR010000023">
    <property type="protein sequence ID" value="KAK0475464.1"/>
    <property type="molecule type" value="Genomic_DNA"/>
</dbReference>
<name>A0AA39P0W8_9AGAR</name>
<accession>A0AA39P0W8</accession>
<reference evidence="1" key="1">
    <citation type="submission" date="2023-06" db="EMBL/GenBank/DDBJ databases">
        <authorList>
            <consortium name="Lawrence Berkeley National Laboratory"/>
            <person name="Ahrendt S."/>
            <person name="Sahu N."/>
            <person name="Indic B."/>
            <person name="Wong-Bajracharya J."/>
            <person name="Merenyi Z."/>
            <person name="Ke H.-M."/>
            <person name="Monk M."/>
            <person name="Kocsube S."/>
            <person name="Drula E."/>
            <person name="Lipzen A."/>
            <person name="Balint B."/>
            <person name="Henrissat B."/>
            <person name="Andreopoulos B."/>
            <person name="Martin F.M."/>
            <person name="Harder C.B."/>
            <person name="Rigling D."/>
            <person name="Ford K.L."/>
            <person name="Foster G.D."/>
            <person name="Pangilinan J."/>
            <person name="Papanicolaou A."/>
            <person name="Barry K."/>
            <person name="LaButti K."/>
            <person name="Viragh M."/>
            <person name="Koriabine M."/>
            <person name="Yan M."/>
            <person name="Riley R."/>
            <person name="Champramary S."/>
            <person name="Plett K.L."/>
            <person name="Tsai I.J."/>
            <person name="Slot J."/>
            <person name="Sipos G."/>
            <person name="Plett J."/>
            <person name="Nagy L.G."/>
            <person name="Grigoriev I.V."/>
        </authorList>
    </citation>
    <scope>NUCLEOTIDE SEQUENCE</scope>
    <source>
        <strain evidence="1">ICMP 16352</strain>
    </source>
</reference>
<proteinExistence type="predicted"/>
<evidence type="ECO:0000313" key="2">
    <source>
        <dbReference type="Proteomes" id="UP001175227"/>
    </source>
</evidence>
<comment type="caution">
    <text evidence="1">The sequence shown here is derived from an EMBL/GenBank/DDBJ whole genome shotgun (WGS) entry which is preliminary data.</text>
</comment>
<keyword evidence="2" id="KW-1185">Reference proteome</keyword>
<evidence type="ECO:0000313" key="1">
    <source>
        <dbReference type="EMBL" id="KAK0475464.1"/>
    </source>
</evidence>
<feature type="non-terminal residue" evidence="1">
    <location>
        <position position="1"/>
    </location>
</feature>